<organism evidence="1 2">
    <name type="scientific">Aquibacillus albus</name>
    <dbReference type="NCBI Taxonomy" id="1168171"/>
    <lineage>
        <taxon>Bacteria</taxon>
        <taxon>Bacillati</taxon>
        <taxon>Bacillota</taxon>
        <taxon>Bacilli</taxon>
        <taxon>Bacillales</taxon>
        <taxon>Bacillaceae</taxon>
        <taxon>Aquibacillus</taxon>
    </lineage>
</organism>
<accession>A0ABS2MYP3</accession>
<proteinExistence type="predicted"/>
<evidence type="ECO:0000313" key="2">
    <source>
        <dbReference type="Proteomes" id="UP001296943"/>
    </source>
</evidence>
<name>A0ABS2MYP3_9BACI</name>
<protein>
    <submittedName>
        <fullName evidence="1">Uncharacterized protein</fullName>
    </submittedName>
</protein>
<dbReference type="RefSeq" id="WP_204498368.1">
    <property type="nucleotide sequence ID" value="NZ_JAFBDR010000006.1"/>
</dbReference>
<dbReference type="EMBL" id="JAFBDR010000006">
    <property type="protein sequence ID" value="MBM7570959.1"/>
    <property type="molecule type" value="Genomic_DNA"/>
</dbReference>
<gene>
    <name evidence="1" type="ORF">JOC48_001439</name>
</gene>
<evidence type="ECO:0000313" key="1">
    <source>
        <dbReference type="EMBL" id="MBM7570959.1"/>
    </source>
</evidence>
<sequence>MNSNEINDLKSYKTIPVELCIHGETGEETAPWVKRKIIDITYCPDKTHLRLYFDKHFFIAIPLSSDVQQKRNNWIAFDKQARLYYAIRRGEDLND</sequence>
<dbReference type="Proteomes" id="UP001296943">
    <property type="component" value="Unassembled WGS sequence"/>
</dbReference>
<reference evidence="1 2" key="1">
    <citation type="submission" date="2021-01" db="EMBL/GenBank/DDBJ databases">
        <title>Genomic Encyclopedia of Type Strains, Phase IV (KMG-IV): sequencing the most valuable type-strain genomes for metagenomic binning, comparative biology and taxonomic classification.</title>
        <authorList>
            <person name="Goeker M."/>
        </authorList>
    </citation>
    <scope>NUCLEOTIDE SEQUENCE [LARGE SCALE GENOMIC DNA]</scope>
    <source>
        <strain evidence="1 2">DSM 23711</strain>
    </source>
</reference>
<keyword evidence="2" id="KW-1185">Reference proteome</keyword>
<comment type="caution">
    <text evidence="1">The sequence shown here is derived from an EMBL/GenBank/DDBJ whole genome shotgun (WGS) entry which is preliminary data.</text>
</comment>